<name>A0A419PYB8_CLOSI</name>
<reference evidence="1 2" key="2">
    <citation type="journal article" date="2021" name="Genomics">
        <title>High-quality reference genome for Clonorchis sinensis.</title>
        <authorList>
            <person name="Young N.D."/>
            <person name="Stroehlein A.J."/>
            <person name="Kinkar L."/>
            <person name="Wang T."/>
            <person name="Sohn W.M."/>
            <person name="Chang B.C.H."/>
            <person name="Kaur P."/>
            <person name="Weisz D."/>
            <person name="Dudchenko O."/>
            <person name="Aiden E.L."/>
            <person name="Korhonen P.K."/>
            <person name="Gasser R.B."/>
        </authorList>
    </citation>
    <scope>NUCLEOTIDE SEQUENCE [LARGE SCALE GENOMIC DNA]</scope>
    <source>
        <strain evidence="1">Cs-k2</strain>
    </source>
</reference>
<dbReference type="EMBL" id="NIRI02000077">
    <property type="protein sequence ID" value="KAG5441646.1"/>
    <property type="molecule type" value="Genomic_DNA"/>
</dbReference>
<proteinExistence type="predicted"/>
<keyword evidence="2" id="KW-1185">Reference proteome</keyword>
<dbReference type="Proteomes" id="UP000286415">
    <property type="component" value="Unassembled WGS sequence"/>
</dbReference>
<reference evidence="1 2" key="1">
    <citation type="journal article" date="2018" name="Biotechnol. Adv.">
        <title>Improved genomic resources and new bioinformatic workflow for the carcinogenic parasite Clonorchis sinensis: Biotechnological implications.</title>
        <authorList>
            <person name="Wang D."/>
            <person name="Korhonen P.K."/>
            <person name="Gasser R.B."/>
            <person name="Young N.D."/>
        </authorList>
    </citation>
    <scope>NUCLEOTIDE SEQUENCE [LARGE SCALE GENOMIC DNA]</scope>
    <source>
        <strain evidence="1">Cs-k2</strain>
    </source>
</reference>
<evidence type="ECO:0000313" key="2">
    <source>
        <dbReference type="Proteomes" id="UP000286415"/>
    </source>
</evidence>
<accession>A0A419PYB8</accession>
<sequence length="173" mass="19429">MQSLVHSTDWYMYWVAVMSDLSATTTRPVLIGGGEISVTSRGQSREAVMYGRPGSIAAHVQPCTLTDDFLPHRPLSSSSLPATHRKTSGRVRVYGELSGRFRTQSCVHQKYPLSSFLYNFVIDEIMRRTLEDLQNLGVQIACDGNLVDLEHADGYVLVFEEEEKVQVFLDELT</sequence>
<organism evidence="1 2">
    <name type="scientific">Clonorchis sinensis</name>
    <name type="common">Chinese liver fluke</name>
    <dbReference type="NCBI Taxonomy" id="79923"/>
    <lineage>
        <taxon>Eukaryota</taxon>
        <taxon>Metazoa</taxon>
        <taxon>Spiralia</taxon>
        <taxon>Lophotrochozoa</taxon>
        <taxon>Platyhelminthes</taxon>
        <taxon>Trematoda</taxon>
        <taxon>Digenea</taxon>
        <taxon>Opisthorchiida</taxon>
        <taxon>Opisthorchiata</taxon>
        <taxon>Opisthorchiidae</taxon>
        <taxon>Clonorchis</taxon>
    </lineage>
</organism>
<dbReference type="InParanoid" id="A0A419PYB8"/>
<comment type="caution">
    <text evidence="1">The sequence shown here is derived from an EMBL/GenBank/DDBJ whole genome shotgun (WGS) entry which is preliminary data.</text>
</comment>
<protein>
    <submittedName>
        <fullName evidence="1">Uncharacterized protein</fullName>
    </submittedName>
</protein>
<dbReference type="AlphaFoldDB" id="A0A419PYB8"/>
<dbReference type="OrthoDB" id="413835at2759"/>
<evidence type="ECO:0000313" key="1">
    <source>
        <dbReference type="EMBL" id="KAG5441646.1"/>
    </source>
</evidence>
<gene>
    <name evidence="1" type="ORF">CSKR_112018</name>
</gene>